<organism evidence="2">
    <name type="scientific">Caldilineaceae bacterium SB0675_bin_29</name>
    <dbReference type="NCBI Taxonomy" id="2605266"/>
    <lineage>
        <taxon>Bacteria</taxon>
        <taxon>Bacillati</taxon>
        <taxon>Chloroflexota</taxon>
        <taxon>Caldilineae</taxon>
        <taxon>Caldilineales</taxon>
        <taxon>Caldilineaceae</taxon>
    </lineage>
</organism>
<protein>
    <recommendedName>
        <fullName evidence="3">Membrane protein 6-pyruvoyl-tetrahydropterin synthase-related domain-containing protein</fullName>
    </recommendedName>
</protein>
<keyword evidence="1" id="KW-0472">Membrane</keyword>
<feature type="transmembrane region" description="Helical" evidence="1">
    <location>
        <begin position="156"/>
        <end position="174"/>
    </location>
</feature>
<keyword evidence="1" id="KW-0812">Transmembrane</keyword>
<evidence type="ECO:0000256" key="1">
    <source>
        <dbReference type="SAM" id="Phobius"/>
    </source>
</evidence>
<feature type="transmembrane region" description="Helical" evidence="1">
    <location>
        <begin position="253"/>
        <end position="273"/>
    </location>
</feature>
<proteinExistence type="predicted"/>
<feature type="transmembrane region" description="Helical" evidence="1">
    <location>
        <begin position="322"/>
        <end position="341"/>
    </location>
</feature>
<feature type="transmembrane region" description="Helical" evidence="1">
    <location>
        <begin position="88"/>
        <end position="115"/>
    </location>
</feature>
<feature type="non-terminal residue" evidence="2">
    <location>
        <position position="603"/>
    </location>
</feature>
<sequence length="603" mass="67679">MQLLTSPASGWQRHRDLFTGLSLALLSFTALMALTSEWPTGTNDAMIHFYRVLTLGEALRDGVIYPRWFPESSFGYGDPVLNFYPPAFYFPAAFLHVAGLDVLTSVRIAIAAGFALSAWWMFGLTRLFTTVWPAIICVLCYQLYPYRLFSLFFHGAFPELFAFAWLPAFAMYALRIATSSELHSVKLPSIPKALLFEDSKRRHALILAGLAFAALVVTHSLTAMMTAFSILAVFVLTLLFLKGRNEYNGAGRVFIIVVIAMAGGALLSAWYSVPVLAELRWTQVGQGYTMSHWKGSFGLWGYIFDFGFPMQYGDRRAPAKPVPIYSVPIAIAVCFCVFASREARFRQFALVALVTTLFSVWMTTRGSAWLWHVAEGVLEKLQFPWRFLVVAGLGTSLMAAASLEALRFGRKLPGWAYKAALVLSAAFVIYYSVGGLRYSTEKDEDYPDLSATSLRRMTSKWHQHWPKEFRPSWVETDPLFHNVLPDGELQGSEYLDSVEVLPIRAGFLRQEFVVSTEQAFRLLFHQYFYPAWRVTIDGERAAVEPAGRLSLVSVKVPPGSHELVLYWGATQAVRTGRALTALGWLAVFFLLVFPILSRRRGKG</sequence>
<feature type="transmembrane region" description="Helical" evidence="1">
    <location>
        <begin position="127"/>
        <end position="144"/>
    </location>
</feature>
<evidence type="ECO:0008006" key="3">
    <source>
        <dbReference type="Google" id="ProtNLM"/>
    </source>
</evidence>
<feature type="transmembrane region" description="Helical" evidence="1">
    <location>
        <begin position="348"/>
        <end position="371"/>
    </location>
</feature>
<dbReference type="AlphaFoldDB" id="A0A6B1G484"/>
<reference evidence="2" key="1">
    <citation type="submission" date="2019-09" db="EMBL/GenBank/DDBJ databases">
        <title>Characterisation of the sponge microbiome using genome-centric metagenomics.</title>
        <authorList>
            <person name="Engelberts J.P."/>
            <person name="Robbins S.J."/>
            <person name="De Goeij J.M."/>
            <person name="Aranda M."/>
            <person name="Bell S.C."/>
            <person name="Webster N.S."/>
        </authorList>
    </citation>
    <scope>NUCLEOTIDE SEQUENCE</scope>
    <source>
        <strain evidence="2">SB0675_bin_29</strain>
    </source>
</reference>
<dbReference type="EMBL" id="VYDA01000675">
    <property type="protein sequence ID" value="MYH63759.1"/>
    <property type="molecule type" value="Genomic_DNA"/>
</dbReference>
<name>A0A6B1G484_9CHLR</name>
<gene>
    <name evidence="2" type="ORF">F4148_19095</name>
</gene>
<comment type="caution">
    <text evidence="2">The sequence shown here is derived from an EMBL/GenBank/DDBJ whole genome shotgun (WGS) entry which is preliminary data.</text>
</comment>
<feature type="transmembrane region" description="Helical" evidence="1">
    <location>
        <begin position="383"/>
        <end position="403"/>
    </location>
</feature>
<feature type="transmembrane region" description="Helical" evidence="1">
    <location>
        <begin position="578"/>
        <end position="596"/>
    </location>
</feature>
<keyword evidence="1" id="KW-1133">Transmembrane helix</keyword>
<accession>A0A6B1G484</accession>
<feature type="transmembrane region" description="Helical" evidence="1">
    <location>
        <begin position="415"/>
        <end position="433"/>
    </location>
</feature>
<evidence type="ECO:0000313" key="2">
    <source>
        <dbReference type="EMBL" id="MYH63759.1"/>
    </source>
</evidence>
<feature type="transmembrane region" description="Helical" evidence="1">
    <location>
        <begin position="202"/>
        <end position="218"/>
    </location>
</feature>